<evidence type="ECO:0000259" key="3">
    <source>
        <dbReference type="PROSITE" id="PS50001"/>
    </source>
</evidence>
<dbReference type="PANTHER" id="PTHR11801">
    <property type="entry name" value="SIGNAL TRANSDUCER AND ACTIVATOR OF TRANSCRIPTION"/>
    <property type="match status" value="1"/>
</dbReference>
<keyword evidence="1 2" id="KW-0727">SH2 domain</keyword>
<reference evidence="5" key="1">
    <citation type="submission" date="2022-11" db="UniProtKB">
        <authorList>
            <consortium name="WormBaseParasite"/>
        </authorList>
    </citation>
    <scope>IDENTIFICATION</scope>
</reference>
<proteinExistence type="predicted"/>
<organism evidence="4 5">
    <name type="scientific">Panagrolaimus davidi</name>
    <dbReference type="NCBI Taxonomy" id="227884"/>
    <lineage>
        <taxon>Eukaryota</taxon>
        <taxon>Metazoa</taxon>
        <taxon>Ecdysozoa</taxon>
        <taxon>Nematoda</taxon>
        <taxon>Chromadorea</taxon>
        <taxon>Rhabditida</taxon>
        <taxon>Tylenchina</taxon>
        <taxon>Panagrolaimomorpha</taxon>
        <taxon>Panagrolaimoidea</taxon>
        <taxon>Panagrolaimidae</taxon>
        <taxon>Panagrolaimus</taxon>
    </lineage>
</organism>
<protein>
    <submittedName>
        <fullName evidence="5">SH2 domain-containing protein</fullName>
    </submittedName>
</protein>
<evidence type="ECO:0000313" key="5">
    <source>
        <dbReference type="WBParaSite" id="PDA_v2.g23050.t1"/>
    </source>
</evidence>
<dbReference type="GO" id="GO:0007165">
    <property type="term" value="P:signal transduction"/>
    <property type="evidence" value="ECO:0007669"/>
    <property type="project" value="InterPro"/>
</dbReference>
<dbReference type="InterPro" id="IPR036860">
    <property type="entry name" value="SH2_dom_sf"/>
</dbReference>
<dbReference type="PROSITE" id="PS50001">
    <property type="entry name" value="SH2"/>
    <property type="match status" value="1"/>
</dbReference>
<evidence type="ECO:0000313" key="4">
    <source>
        <dbReference type="Proteomes" id="UP000887578"/>
    </source>
</evidence>
<feature type="domain" description="SH2" evidence="3">
    <location>
        <begin position="101"/>
        <end position="152"/>
    </location>
</feature>
<dbReference type="Gene3D" id="3.30.505.10">
    <property type="entry name" value="SH2 domain"/>
    <property type="match status" value="1"/>
</dbReference>
<dbReference type="InterPro" id="IPR001217">
    <property type="entry name" value="STAT"/>
</dbReference>
<dbReference type="Gene3D" id="1.10.238.10">
    <property type="entry name" value="EF-hand"/>
    <property type="match status" value="1"/>
</dbReference>
<name>A0A914PXG4_9BILA</name>
<dbReference type="Proteomes" id="UP000887578">
    <property type="component" value="Unplaced"/>
</dbReference>
<dbReference type="InterPro" id="IPR000980">
    <property type="entry name" value="SH2"/>
</dbReference>
<sequence>MADALEMKFQSMIETPQKSTDTIPAIQPKPFSPQAKHHILRRLKPDNSGKITLENFMKLPVAEEFCLKKNSKTEGEWKLVPFFDWYFKIAELVNKHLLPMWNDGLIFGFCSKDEAELLLREMERPTLLIRFSDIEFGKLKVSVKDRMGVIRHHWYDYSSTHVMSSLSRELLSNSKYYGVEFIYPNIDFAKALGARTLTVNDNYRKPRNLQPTPVYFDNQDAAMTTF</sequence>
<dbReference type="WBParaSite" id="PDA_v2.g23050.t1">
    <property type="protein sequence ID" value="PDA_v2.g23050.t1"/>
    <property type="gene ID" value="PDA_v2.g23050"/>
</dbReference>
<dbReference type="GO" id="GO:0003700">
    <property type="term" value="F:DNA-binding transcription factor activity"/>
    <property type="evidence" value="ECO:0007669"/>
    <property type="project" value="InterPro"/>
</dbReference>
<evidence type="ECO:0000256" key="1">
    <source>
        <dbReference type="ARBA" id="ARBA00022999"/>
    </source>
</evidence>
<dbReference type="SUPFAM" id="SSF55550">
    <property type="entry name" value="SH2 domain"/>
    <property type="match status" value="1"/>
</dbReference>
<keyword evidence="4" id="KW-1185">Reference proteome</keyword>
<accession>A0A914PXG4</accession>
<evidence type="ECO:0000256" key="2">
    <source>
        <dbReference type="PROSITE-ProRule" id="PRU00191"/>
    </source>
</evidence>
<dbReference type="AlphaFoldDB" id="A0A914PXG4"/>